<feature type="compositionally biased region" description="Acidic residues" evidence="1">
    <location>
        <begin position="215"/>
        <end position="224"/>
    </location>
</feature>
<reference evidence="2 3" key="1">
    <citation type="submission" date="2016-07" db="EMBL/GenBank/DDBJ databases">
        <title>Pervasive Adenine N6-methylation of Active Genes in Fungi.</title>
        <authorList>
            <consortium name="DOE Joint Genome Institute"/>
            <person name="Mondo S.J."/>
            <person name="Dannebaum R.O."/>
            <person name="Kuo R.C."/>
            <person name="Labutti K."/>
            <person name="Haridas S."/>
            <person name="Kuo A."/>
            <person name="Salamov A."/>
            <person name="Ahrendt S.R."/>
            <person name="Lipzen A."/>
            <person name="Sullivan W."/>
            <person name="Andreopoulos W.B."/>
            <person name="Clum A."/>
            <person name="Lindquist E."/>
            <person name="Daum C."/>
            <person name="Ramamoorthy G.K."/>
            <person name="Gryganskyi A."/>
            <person name="Culley D."/>
            <person name="Magnuson J.K."/>
            <person name="James T.Y."/>
            <person name="O'Malley M.A."/>
            <person name="Stajich J.E."/>
            <person name="Spatafora J.W."/>
            <person name="Visel A."/>
            <person name="Grigoriev I.V."/>
        </authorList>
    </citation>
    <scope>NUCLEOTIDE SEQUENCE [LARGE SCALE GENOMIC DNA]</scope>
    <source>
        <strain evidence="2 3">NRRL 2496</strain>
    </source>
</reference>
<accession>A0A1X2HVX7</accession>
<evidence type="ECO:0000313" key="2">
    <source>
        <dbReference type="EMBL" id="ORZ03697.1"/>
    </source>
</evidence>
<feature type="compositionally biased region" description="Basic residues" evidence="1">
    <location>
        <begin position="252"/>
        <end position="261"/>
    </location>
</feature>
<keyword evidence="3" id="KW-1185">Reference proteome</keyword>
<name>A0A1X2HVX7_SYNRA</name>
<gene>
    <name evidence="2" type="ORF">BCR43DRAFT_483800</name>
</gene>
<proteinExistence type="predicted"/>
<protein>
    <submittedName>
        <fullName evidence="2">Uncharacterized protein</fullName>
    </submittedName>
</protein>
<dbReference type="Proteomes" id="UP000242180">
    <property type="component" value="Unassembled WGS sequence"/>
</dbReference>
<evidence type="ECO:0000313" key="3">
    <source>
        <dbReference type="Proteomes" id="UP000242180"/>
    </source>
</evidence>
<dbReference type="AlphaFoldDB" id="A0A1X2HVX7"/>
<sequence>MKPKKVYPEDQAAVAVKKKKYKAPSLWSRLKHRCSWQGGGGGIAMGIGLGRRGSRSVCQAKNEEDRFWDANSTSSTVTGNSEDDNDSLYLSTVRKLKKCARLRDTVVLCHVLRKLSDDPSLDARTKHPSPLPGWSLLQMTPCLSGQRSKNAIQRYMHMLLEIPADCLKQNEHPVQVALGRRRRAFAEATVVITADTRSSRQPAVVLSPVAHARGDDDEEDEDDNIPLGLLKEIRDSERSKSNNNNNNNNNHHLLHDKCKRP</sequence>
<evidence type="ECO:0000256" key="1">
    <source>
        <dbReference type="SAM" id="MobiDB-lite"/>
    </source>
</evidence>
<organism evidence="2 3">
    <name type="scientific">Syncephalastrum racemosum</name>
    <name type="common">Filamentous fungus</name>
    <dbReference type="NCBI Taxonomy" id="13706"/>
    <lineage>
        <taxon>Eukaryota</taxon>
        <taxon>Fungi</taxon>
        <taxon>Fungi incertae sedis</taxon>
        <taxon>Mucoromycota</taxon>
        <taxon>Mucoromycotina</taxon>
        <taxon>Mucoromycetes</taxon>
        <taxon>Mucorales</taxon>
        <taxon>Syncephalastraceae</taxon>
        <taxon>Syncephalastrum</taxon>
    </lineage>
</organism>
<feature type="compositionally biased region" description="Basic and acidic residues" evidence="1">
    <location>
        <begin position="231"/>
        <end position="240"/>
    </location>
</feature>
<dbReference type="InParanoid" id="A0A1X2HVX7"/>
<dbReference type="EMBL" id="MCGN01000001">
    <property type="protein sequence ID" value="ORZ03697.1"/>
    <property type="molecule type" value="Genomic_DNA"/>
</dbReference>
<comment type="caution">
    <text evidence="2">The sequence shown here is derived from an EMBL/GenBank/DDBJ whole genome shotgun (WGS) entry which is preliminary data.</text>
</comment>
<feature type="region of interest" description="Disordered" evidence="1">
    <location>
        <begin position="203"/>
        <end position="261"/>
    </location>
</feature>